<evidence type="ECO:0000313" key="2">
    <source>
        <dbReference type="EMBL" id="GBL83491.1"/>
    </source>
</evidence>
<accession>A0A4Y2AU01</accession>
<evidence type="ECO:0000313" key="3">
    <source>
        <dbReference type="Proteomes" id="UP000499080"/>
    </source>
</evidence>
<name>A0A4Y2AU01_ARAVE</name>
<protein>
    <submittedName>
        <fullName evidence="2">Uncharacterized protein</fullName>
    </submittedName>
</protein>
<gene>
    <name evidence="2" type="ORF">AVEN_196345_1</name>
</gene>
<comment type="caution">
    <text evidence="2">The sequence shown here is derived from an EMBL/GenBank/DDBJ whole genome shotgun (WGS) entry which is preliminary data.</text>
</comment>
<dbReference type="Proteomes" id="UP000499080">
    <property type="component" value="Unassembled WGS sequence"/>
</dbReference>
<dbReference type="EMBL" id="BGPR01000033">
    <property type="protein sequence ID" value="GBL83491.1"/>
    <property type="molecule type" value="Genomic_DNA"/>
</dbReference>
<reference evidence="2 3" key="1">
    <citation type="journal article" date="2019" name="Sci. Rep.">
        <title>Orb-weaving spider Araneus ventricosus genome elucidates the spidroin gene catalogue.</title>
        <authorList>
            <person name="Kono N."/>
            <person name="Nakamura H."/>
            <person name="Ohtoshi R."/>
            <person name="Moran D.A.P."/>
            <person name="Shinohara A."/>
            <person name="Yoshida Y."/>
            <person name="Fujiwara M."/>
            <person name="Mori M."/>
            <person name="Tomita M."/>
            <person name="Arakawa K."/>
        </authorList>
    </citation>
    <scope>NUCLEOTIDE SEQUENCE [LARGE SCALE GENOMIC DNA]</scope>
</reference>
<evidence type="ECO:0000256" key="1">
    <source>
        <dbReference type="SAM" id="MobiDB-lite"/>
    </source>
</evidence>
<proteinExistence type="predicted"/>
<organism evidence="2 3">
    <name type="scientific">Araneus ventricosus</name>
    <name type="common">Orbweaver spider</name>
    <name type="synonym">Epeira ventricosa</name>
    <dbReference type="NCBI Taxonomy" id="182803"/>
    <lineage>
        <taxon>Eukaryota</taxon>
        <taxon>Metazoa</taxon>
        <taxon>Ecdysozoa</taxon>
        <taxon>Arthropoda</taxon>
        <taxon>Chelicerata</taxon>
        <taxon>Arachnida</taxon>
        <taxon>Araneae</taxon>
        <taxon>Araneomorphae</taxon>
        <taxon>Entelegynae</taxon>
        <taxon>Araneoidea</taxon>
        <taxon>Araneidae</taxon>
        <taxon>Araneus</taxon>
    </lineage>
</organism>
<sequence>MRRRPYGHRKAESMMCDADRMGTEKSKALDRKVVGSRSDSMEDPHVNPLAAHPVLKVSLFSAASHDFL</sequence>
<dbReference type="AlphaFoldDB" id="A0A4Y2AU01"/>
<feature type="region of interest" description="Disordered" evidence="1">
    <location>
        <begin position="1"/>
        <end position="30"/>
    </location>
</feature>
<feature type="compositionally biased region" description="Basic and acidic residues" evidence="1">
    <location>
        <begin position="9"/>
        <end position="30"/>
    </location>
</feature>
<keyword evidence="3" id="KW-1185">Reference proteome</keyword>